<comment type="caution">
    <text evidence="1">The sequence shown here is derived from an EMBL/GenBank/DDBJ whole genome shotgun (WGS) entry which is preliminary data.</text>
</comment>
<protein>
    <submittedName>
        <fullName evidence="1">Nucleotidyltransferase substrate binding protein</fullName>
    </submittedName>
</protein>
<dbReference type="AlphaFoldDB" id="A0A8J6QWX3"/>
<dbReference type="InterPro" id="IPR010235">
    <property type="entry name" value="HepT"/>
</dbReference>
<dbReference type="EMBL" id="JACWUN010000002">
    <property type="protein sequence ID" value="MBD1399612.1"/>
    <property type="molecule type" value="Genomic_DNA"/>
</dbReference>
<dbReference type="SUPFAM" id="SSF81593">
    <property type="entry name" value="Nucleotidyltransferase substrate binding subunit/domain"/>
    <property type="match status" value="1"/>
</dbReference>
<dbReference type="Gene3D" id="1.20.120.330">
    <property type="entry name" value="Nucleotidyltransferases domain 2"/>
    <property type="match status" value="1"/>
</dbReference>
<name>A0A8J6QWX3_9BACT</name>
<dbReference type="NCBIfam" id="TIGR01987">
    <property type="entry name" value="HI0074"/>
    <property type="match status" value="1"/>
</dbReference>
<evidence type="ECO:0000313" key="1">
    <source>
        <dbReference type="EMBL" id="MBD1399612.1"/>
    </source>
</evidence>
<accession>A0A8J6QWX3</accession>
<gene>
    <name evidence="1" type="ORF">ICT70_02910</name>
</gene>
<sequence>MTTDIRWQQRFSQFEKSYKRLQTALAIERPSEVERAGLIQFFEITFKLGWKLLKDFQEAEGYTITSPRNAIKQAFQNGLITQGKYWLQALNDRNLTTHTYNETTARQVENDIRTLYAPFVQELHEYFLPRMVK</sequence>
<reference evidence="1" key="1">
    <citation type="submission" date="2020-09" db="EMBL/GenBank/DDBJ databases">
        <title>Pelobacter alkaliphilus sp. nov., a novel anaerobic arsenate-reducing bacterium from terrestrial mud volcano.</title>
        <authorList>
            <person name="Khomyakova M.A."/>
            <person name="Merkel A.Y."/>
            <person name="Slobodkin A.I."/>
        </authorList>
    </citation>
    <scope>NUCLEOTIDE SEQUENCE</scope>
    <source>
        <strain evidence="1">M08fum</strain>
    </source>
</reference>
<dbReference type="Proteomes" id="UP000632828">
    <property type="component" value="Unassembled WGS sequence"/>
</dbReference>
<proteinExistence type="predicted"/>
<evidence type="ECO:0000313" key="2">
    <source>
        <dbReference type="Proteomes" id="UP000632828"/>
    </source>
</evidence>
<organism evidence="1 2">
    <name type="scientific">Pelovirga terrestris</name>
    <dbReference type="NCBI Taxonomy" id="2771352"/>
    <lineage>
        <taxon>Bacteria</taxon>
        <taxon>Pseudomonadati</taxon>
        <taxon>Thermodesulfobacteriota</taxon>
        <taxon>Desulfuromonadia</taxon>
        <taxon>Geobacterales</taxon>
        <taxon>Geobacteraceae</taxon>
        <taxon>Pelovirga</taxon>
    </lineage>
</organism>
<dbReference type="Pfam" id="PF08780">
    <property type="entry name" value="NTase_sub_bind"/>
    <property type="match status" value="1"/>
</dbReference>
<keyword evidence="2" id="KW-1185">Reference proteome</keyword>
<dbReference type="RefSeq" id="WP_191153884.1">
    <property type="nucleotide sequence ID" value="NZ_JACWUN010000002.1"/>
</dbReference>